<dbReference type="InterPro" id="IPR000008">
    <property type="entry name" value="C2_dom"/>
</dbReference>
<feature type="non-terminal residue" evidence="4">
    <location>
        <position position="475"/>
    </location>
</feature>
<dbReference type="SMART" id="SM00239">
    <property type="entry name" value="C2"/>
    <property type="match status" value="2"/>
</dbReference>
<feature type="domain" description="C2" evidence="3">
    <location>
        <begin position="169"/>
        <end position="290"/>
    </location>
</feature>
<evidence type="ECO:0000259" key="3">
    <source>
        <dbReference type="PROSITE" id="PS50004"/>
    </source>
</evidence>
<dbReference type="GO" id="GO:0005886">
    <property type="term" value="C:plasma membrane"/>
    <property type="evidence" value="ECO:0007669"/>
    <property type="project" value="TreeGrafter"/>
</dbReference>
<organism evidence="4 5">
    <name type="scientific">Meganyctiphanes norvegica</name>
    <name type="common">Northern krill</name>
    <name type="synonym">Thysanopoda norvegica</name>
    <dbReference type="NCBI Taxonomy" id="48144"/>
    <lineage>
        <taxon>Eukaryota</taxon>
        <taxon>Metazoa</taxon>
        <taxon>Ecdysozoa</taxon>
        <taxon>Arthropoda</taxon>
        <taxon>Crustacea</taxon>
        <taxon>Multicrustacea</taxon>
        <taxon>Malacostraca</taxon>
        <taxon>Eumalacostraca</taxon>
        <taxon>Eucarida</taxon>
        <taxon>Euphausiacea</taxon>
        <taxon>Euphausiidae</taxon>
        <taxon>Meganyctiphanes</taxon>
    </lineage>
</organism>
<keyword evidence="5" id="KW-1185">Reference proteome</keyword>
<dbReference type="InterPro" id="IPR035892">
    <property type="entry name" value="C2_domain_sf"/>
</dbReference>
<evidence type="ECO:0000313" key="5">
    <source>
        <dbReference type="Proteomes" id="UP001497623"/>
    </source>
</evidence>
<feature type="domain" description="C2" evidence="3">
    <location>
        <begin position="16"/>
        <end position="142"/>
    </location>
</feature>
<gene>
    <name evidence="4" type="ORF">MNOR_LOCUS19986</name>
</gene>
<accession>A0AAV2R295</accession>
<dbReference type="PROSITE" id="PS50004">
    <property type="entry name" value="C2"/>
    <property type="match status" value="2"/>
</dbReference>
<dbReference type="Proteomes" id="UP001497623">
    <property type="component" value="Unassembled WGS sequence"/>
</dbReference>
<dbReference type="PANTHER" id="PTHR18896:SF60">
    <property type="entry name" value="PHOSPHOLIPASE D"/>
    <property type="match status" value="1"/>
</dbReference>
<comment type="caution">
    <text evidence="4">The sequence shown here is derived from an EMBL/GenBank/DDBJ whole genome shotgun (WGS) entry which is preliminary data.</text>
</comment>
<keyword evidence="2" id="KW-0443">Lipid metabolism</keyword>
<protein>
    <recommendedName>
        <fullName evidence="3">C2 domain-containing protein</fullName>
    </recommendedName>
</protein>
<dbReference type="Pfam" id="PF00168">
    <property type="entry name" value="C2"/>
    <property type="match status" value="2"/>
</dbReference>
<sequence>GWKGAGNSAQLGTMVLTAQCYPAHTGKKVFLKGTLDIQIIEGKDLPNLDNSWFTSKKNVSDPYVTVDLTVGGTSTRRLAKTSVINDSLNPQWNTKFRSEVCNEAESILFHVKDKDLLTADSMGSLSIQAEDLLTEKPITGFFPLMDNKGKPAGSLNLCMHYTFDKRKISNTALPMKIAPKVVLLRGYLHVSLLEAKDLPDLDKKLFFVSKDKSDPFAQVRIGDCVLCKTFYVNNDLSPMWQESFKVPICHESDEVHIEVLDKDFYSEGLLGKITLKAEDLLGGEEMNGWYPLADCNGRIKIYLKYQPKDDLKNVFEVPDCYFPMREGCRLKLYQDAHYPPLPIYKNVPSDADKVYDAPCAWKDLSHDLNNAKKFIYMTGWNVSTKCQLKRQGHDKNEGCMETVGELLKRKAKEGVRVLIMVWDEIDSTGLTSSCMNTHDVETRDYFKASEVEVALVPRVLPIGGLAEGPASSFIK</sequence>
<dbReference type="AlphaFoldDB" id="A0AAV2R295"/>
<keyword evidence="1" id="KW-0677">Repeat</keyword>
<dbReference type="Gene3D" id="2.60.40.150">
    <property type="entry name" value="C2 domain"/>
    <property type="match status" value="2"/>
</dbReference>
<dbReference type="GO" id="GO:0009395">
    <property type="term" value="P:phospholipid catabolic process"/>
    <property type="evidence" value="ECO:0007669"/>
    <property type="project" value="TreeGrafter"/>
</dbReference>
<dbReference type="EMBL" id="CAXKWB010015149">
    <property type="protein sequence ID" value="CAL4112836.1"/>
    <property type="molecule type" value="Genomic_DNA"/>
</dbReference>
<evidence type="ECO:0000256" key="2">
    <source>
        <dbReference type="ARBA" id="ARBA00023098"/>
    </source>
</evidence>
<dbReference type="SUPFAM" id="SSF49562">
    <property type="entry name" value="C2 domain (Calcium/lipid-binding domain, CaLB)"/>
    <property type="match status" value="2"/>
</dbReference>
<evidence type="ECO:0000313" key="4">
    <source>
        <dbReference type="EMBL" id="CAL4112836.1"/>
    </source>
</evidence>
<dbReference type="GO" id="GO:0004630">
    <property type="term" value="F:phospholipase D activity"/>
    <property type="evidence" value="ECO:0007669"/>
    <property type="project" value="TreeGrafter"/>
</dbReference>
<proteinExistence type="predicted"/>
<reference evidence="4 5" key="1">
    <citation type="submission" date="2024-05" db="EMBL/GenBank/DDBJ databases">
        <authorList>
            <person name="Wallberg A."/>
        </authorList>
    </citation>
    <scope>NUCLEOTIDE SEQUENCE [LARGE SCALE GENOMIC DNA]</scope>
</reference>
<feature type="non-terminal residue" evidence="4">
    <location>
        <position position="1"/>
    </location>
</feature>
<name>A0AAV2R295_MEGNR</name>
<dbReference type="PANTHER" id="PTHR18896">
    <property type="entry name" value="PHOSPHOLIPASE D"/>
    <property type="match status" value="1"/>
</dbReference>
<dbReference type="SUPFAM" id="SSF56024">
    <property type="entry name" value="Phospholipase D/nuclease"/>
    <property type="match status" value="1"/>
</dbReference>
<evidence type="ECO:0000256" key="1">
    <source>
        <dbReference type="ARBA" id="ARBA00022737"/>
    </source>
</evidence>
<dbReference type="InterPro" id="IPR015679">
    <property type="entry name" value="PLipase_D_fam"/>
</dbReference>